<dbReference type="Pfam" id="PF01391">
    <property type="entry name" value="Collagen"/>
    <property type="match status" value="1"/>
</dbReference>
<comment type="caution">
    <text evidence="4">The sequence shown here is derived from an EMBL/GenBank/DDBJ whole genome shotgun (WGS) entry which is preliminary data.</text>
</comment>
<evidence type="ECO:0000256" key="2">
    <source>
        <dbReference type="SAM" id="MobiDB-lite"/>
    </source>
</evidence>
<dbReference type="EMBL" id="CAKAEH010000609">
    <property type="protein sequence ID" value="CAG9531462.1"/>
    <property type="molecule type" value="Genomic_DNA"/>
</dbReference>
<sequence>MKISFAKYSKGLLQACNSRGPPGPDGMDGSKGDLEPRGATGPRGLKGPIGPRGDNGQKGLPGSQGPRGEQGEKEEVEPIISVLLFLVVFVCLYQPVVNASFPLRHKIDKFGIIIGALVKFA</sequence>
<dbReference type="OrthoDB" id="5855503at2759"/>
<reference evidence="4" key="1">
    <citation type="submission" date="2021-09" db="EMBL/GenBank/DDBJ databases">
        <authorList>
            <consortium name="Pathogen Informatics"/>
        </authorList>
    </citation>
    <scope>NUCLEOTIDE SEQUENCE</scope>
</reference>
<accession>A0A8J2Q135</accession>
<keyword evidence="3" id="KW-0812">Transmembrane</keyword>
<name>A0A8J2Q135_9BILA</name>
<feature type="region of interest" description="Disordered" evidence="2">
    <location>
        <begin position="14"/>
        <end position="73"/>
    </location>
</feature>
<gene>
    <name evidence="4" type="ORF">CJOHNSTONI_LOCUS1862</name>
</gene>
<dbReference type="Proteomes" id="UP000746747">
    <property type="component" value="Unassembled WGS sequence"/>
</dbReference>
<protein>
    <submittedName>
        <fullName evidence="4">Uncharacterized protein</fullName>
    </submittedName>
</protein>
<evidence type="ECO:0000313" key="4">
    <source>
        <dbReference type="EMBL" id="CAG9531462.1"/>
    </source>
</evidence>
<keyword evidence="3" id="KW-0472">Membrane</keyword>
<proteinExistence type="predicted"/>
<keyword evidence="3" id="KW-1133">Transmembrane helix</keyword>
<dbReference type="AlphaFoldDB" id="A0A8J2Q135"/>
<keyword evidence="5" id="KW-1185">Reference proteome</keyword>
<evidence type="ECO:0000313" key="5">
    <source>
        <dbReference type="Proteomes" id="UP000746747"/>
    </source>
</evidence>
<dbReference type="InterPro" id="IPR008160">
    <property type="entry name" value="Collagen"/>
</dbReference>
<organism evidence="4 5">
    <name type="scientific">Cercopithifilaria johnstoni</name>
    <dbReference type="NCBI Taxonomy" id="2874296"/>
    <lineage>
        <taxon>Eukaryota</taxon>
        <taxon>Metazoa</taxon>
        <taxon>Ecdysozoa</taxon>
        <taxon>Nematoda</taxon>
        <taxon>Chromadorea</taxon>
        <taxon>Rhabditida</taxon>
        <taxon>Spirurina</taxon>
        <taxon>Spiruromorpha</taxon>
        <taxon>Filarioidea</taxon>
        <taxon>Onchocercidae</taxon>
        <taxon>Cercopithifilaria</taxon>
    </lineage>
</organism>
<feature type="transmembrane region" description="Helical" evidence="3">
    <location>
        <begin position="76"/>
        <end position="96"/>
    </location>
</feature>
<evidence type="ECO:0000256" key="3">
    <source>
        <dbReference type="SAM" id="Phobius"/>
    </source>
</evidence>
<keyword evidence="1" id="KW-0677">Repeat</keyword>
<evidence type="ECO:0000256" key="1">
    <source>
        <dbReference type="ARBA" id="ARBA00022737"/>
    </source>
</evidence>